<keyword evidence="3" id="KW-1185">Reference proteome</keyword>
<dbReference type="InterPro" id="IPR036188">
    <property type="entry name" value="FAD/NAD-bd_sf"/>
</dbReference>
<dbReference type="PANTHER" id="PTHR40254">
    <property type="entry name" value="BLR0577 PROTEIN"/>
    <property type="match status" value="1"/>
</dbReference>
<sequence length="626" mass="69391">MKVGIIGAGPRGILVTSQLFNQYKYNSDQSEPLSITLFDPYGVGGRVWRADQWDGLIMNTPADQITLFTDESVSMTGKVFDGPALFEWASSEEAHDYLTAHGYSNQIIEAAANLDSKDYAPRILYGAYIKWFYDELIKLQPVEVATTIHEDQVTALSRNSDGSVTIQTRDKAFTFDKVVMSLGQQDNYLNNREQGLAQYAEDNHLRYLAPTHPGDADLSGIPAGEDIIIRGLGLSFNDYISELTLGRGGQFMHNPDGSLSYQPSGREPRIIAGSRRGIPYYPKAISEKGYGEQVQPVFLTDTKMNAASVNGKLPYNTFIDLLKLDMELVYYSLMINDRYPSKSATEFKKQFIAADNPETVVDAYGFEEEDRFDWDYILDPFKDVQIISTQNYQSIILNWLNNVTADANKGSKTGPLGAALEVLRDFRTPIRKLVAKGRLSNDDYINRFLKQFNSDNNFLSIGAPALRSEQLSALIRSGIVIILAPGMEVKGENGWFETASPKRNTDKFKSATLLEARVPKPDLTITANPLLENLAENGLARPRILQADQTEFQLGAVDVDPKTDQLLTKAGNAEDNLYIWGVPLEGLRYLTSASPRPGVDDPALQTADKIAAEILGLPSAGNMLMN</sequence>
<dbReference type="Pfam" id="PF13454">
    <property type="entry name" value="NAD_binding_9"/>
    <property type="match status" value="1"/>
</dbReference>
<gene>
    <name evidence="2" type="ORF">FD41_GL001662</name>
</gene>
<dbReference type="Proteomes" id="UP000051966">
    <property type="component" value="Unassembled WGS sequence"/>
</dbReference>
<reference evidence="2 3" key="1">
    <citation type="journal article" date="2015" name="Genome Announc.">
        <title>Expanding the biotechnology potential of lactobacilli through comparative genomics of 213 strains and associated genera.</title>
        <authorList>
            <person name="Sun Z."/>
            <person name="Harris H.M."/>
            <person name="McCann A."/>
            <person name="Guo C."/>
            <person name="Argimon S."/>
            <person name="Zhang W."/>
            <person name="Yang X."/>
            <person name="Jeffery I.B."/>
            <person name="Cooney J.C."/>
            <person name="Kagawa T.F."/>
            <person name="Liu W."/>
            <person name="Song Y."/>
            <person name="Salvetti E."/>
            <person name="Wrobel A."/>
            <person name="Rasinkangas P."/>
            <person name="Parkhill J."/>
            <person name="Rea M.C."/>
            <person name="O'Sullivan O."/>
            <person name="Ritari J."/>
            <person name="Douillard F.P."/>
            <person name="Paul Ross R."/>
            <person name="Yang R."/>
            <person name="Briner A.E."/>
            <person name="Felis G.E."/>
            <person name="de Vos W.M."/>
            <person name="Barrangou R."/>
            <person name="Klaenhammer T.R."/>
            <person name="Caufield P.W."/>
            <person name="Cui Y."/>
            <person name="Zhang H."/>
            <person name="O'Toole P.W."/>
        </authorList>
    </citation>
    <scope>NUCLEOTIDE SEQUENCE [LARGE SCALE GENOMIC DNA]</scope>
    <source>
        <strain evidence="2 3">DSM 18382</strain>
    </source>
</reference>
<evidence type="ECO:0000259" key="1">
    <source>
        <dbReference type="Pfam" id="PF13454"/>
    </source>
</evidence>
<organism evidence="2 3">
    <name type="scientific">Lentilactobacillus farraginis DSM 18382 = JCM 14108</name>
    <dbReference type="NCBI Taxonomy" id="1423743"/>
    <lineage>
        <taxon>Bacteria</taxon>
        <taxon>Bacillati</taxon>
        <taxon>Bacillota</taxon>
        <taxon>Bacilli</taxon>
        <taxon>Lactobacillales</taxon>
        <taxon>Lactobacillaceae</taxon>
        <taxon>Lentilactobacillus</taxon>
    </lineage>
</organism>
<dbReference type="InterPro" id="IPR038732">
    <property type="entry name" value="HpyO/CreE_NAD-binding"/>
</dbReference>
<name>A0A0R1VZK3_9LACO</name>
<dbReference type="RefSeq" id="WP_056983557.1">
    <property type="nucleotide sequence ID" value="NZ_AZFY01000026.1"/>
</dbReference>
<protein>
    <submittedName>
        <fullName evidence="2">FAD(NAD)-dependent oxidoreductase</fullName>
    </submittedName>
</protein>
<proteinExistence type="predicted"/>
<dbReference type="SUPFAM" id="SSF51905">
    <property type="entry name" value="FAD/NAD(P)-binding domain"/>
    <property type="match status" value="1"/>
</dbReference>
<dbReference type="AlphaFoldDB" id="A0A0R1VZK3"/>
<evidence type="ECO:0000313" key="2">
    <source>
        <dbReference type="EMBL" id="KRM11054.1"/>
    </source>
</evidence>
<comment type="caution">
    <text evidence="2">The sequence shown here is derived from an EMBL/GenBank/DDBJ whole genome shotgun (WGS) entry which is preliminary data.</text>
</comment>
<dbReference type="PANTHER" id="PTHR40254:SF1">
    <property type="entry name" value="BLR0577 PROTEIN"/>
    <property type="match status" value="1"/>
</dbReference>
<dbReference type="PATRIC" id="fig|1423743.5.peg.1720"/>
<dbReference type="InterPro" id="IPR052189">
    <property type="entry name" value="L-asp_N-monooxygenase_NS-form"/>
</dbReference>
<accession>A0A0R1VZK3</accession>
<evidence type="ECO:0000313" key="3">
    <source>
        <dbReference type="Proteomes" id="UP000051966"/>
    </source>
</evidence>
<dbReference type="OrthoDB" id="6309046at2"/>
<dbReference type="EMBL" id="AZFY01000026">
    <property type="protein sequence ID" value="KRM11054.1"/>
    <property type="molecule type" value="Genomic_DNA"/>
</dbReference>
<feature type="domain" description="FAD-dependent urate hydroxylase HpyO/Asp monooxygenase CreE-like FAD/NAD(P)-binding" evidence="1">
    <location>
        <begin position="5"/>
        <end position="184"/>
    </location>
</feature>